<dbReference type="OrthoDB" id="995764at2"/>
<feature type="chain" id="PRO_5015460678" description="Lipocalin-like domain-containing protein" evidence="1">
    <location>
        <begin position="20"/>
        <end position="243"/>
    </location>
</feature>
<protein>
    <recommendedName>
        <fullName evidence="4">Lipocalin-like domain-containing protein</fullName>
    </recommendedName>
</protein>
<accession>A0A2S8AGF6</accession>
<dbReference type="AlphaFoldDB" id="A0A2S8AGF6"/>
<dbReference type="Proteomes" id="UP000238042">
    <property type="component" value="Unassembled WGS sequence"/>
</dbReference>
<organism evidence="2 3">
    <name type="scientific">Apibacter adventoris</name>
    <dbReference type="NCBI Taxonomy" id="1679466"/>
    <lineage>
        <taxon>Bacteria</taxon>
        <taxon>Pseudomonadati</taxon>
        <taxon>Bacteroidota</taxon>
        <taxon>Flavobacteriia</taxon>
        <taxon>Flavobacteriales</taxon>
        <taxon>Weeksellaceae</taxon>
        <taxon>Apibacter</taxon>
    </lineage>
</organism>
<gene>
    <name evidence="2" type="ORF">C4S77_01180</name>
</gene>
<feature type="signal peptide" evidence="1">
    <location>
        <begin position="1"/>
        <end position="19"/>
    </location>
</feature>
<evidence type="ECO:0008006" key="4">
    <source>
        <dbReference type="Google" id="ProtNLM"/>
    </source>
</evidence>
<proteinExistence type="predicted"/>
<evidence type="ECO:0000313" key="2">
    <source>
        <dbReference type="EMBL" id="PQL95437.1"/>
    </source>
</evidence>
<evidence type="ECO:0000256" key="1">
    <source>
        <dbReference type="SAM" id="SignalP"/>
    </source>
</evidence>
<sequence length="243" mass="28204">MKKILFLFLLISTSGFTQNNLNGLWKIDEIIGLYSTDEYNLSPAKEDESLQGWRYGNSVTFNPNGTFNSRYSAWCGNDCFPHSKGTFEKIDETHLRLKLDVLEITGDCPYSIDSTHHDLGIFLIKKTEKGYRLIKSDFTTSDKQQEKYSEMLTDLSLINMDNSFYKEVRLPPNTREKKDVEILATGLKNISGFKPEKAKLLYTKYQSHQKRFVFEYKNRLLLALYNPGPSQFILYDIKKKSDL</sequence>
<keyword evidence="1" id="KW-0732">Signal</keyword>
<evidence type="ECO:0000313" key="3">
    <source>
        <dbReference type="Proteomes" id="UP000238042"/>
    </source>
</evidence>
<name>A0A2S8AGF6_9FLAO</name>
<keyword evidence="3" id="KW-1185">Reference proteome</keyword>
<reference evidence="2 3" key="1">
    <citation type="submission" date="2018-02" db="EMBL/GenBank/DDBJ databases">
        <title>Genome sequences of Apibacter spp., gut symbionts of Asian honey bees.</title>
        <authorList>
            <person name="Kwong W.K."/>
            <person name="Steele M.I."/>
            <person name="Moran N.A."/>
        </authorList>
    </citation>
    <scope>NUCLEOTIDE SEQUENCE [LARGE SCALE GENOMIC DNA]</scope>
    <source>
        <strain evidence="3">wkB301</strain>
    </source>
</reference>
<comment type="caution">
    <text evidence="2">The sequence shown here is derived from an EMBL/GenBank/DDBJ whole genome shotgun (WGS) entry which is preliminary data.</text>
</comment>
<dbReference type="EMBL" id="PSZM01000001">
    <property type="protein sequence ID" value="PQL95437.1"/>
    <property type="molecule type" value="Genomic_DNA"/>
</dbReference>
<dbReference type="RefSeq" id="WP_105245442.1">
    <property type="nucleotide sequence ID" value="NZ_PSZM01000001.1"/>
</dbReference>